<evidence type="ECO:0008006" key="3">
    <source>
        <dbReference type="Google" id="ProtNLM"/>
    </source>
</evidence>
<evidence type="ECO:0000256" key="1">
    <source>
        <dbReference type="SAM" id="Coils"/>
    </source>
</evidence>
<organism evidence="2">
    <name type="scientific">uncultured Caudovirales phage</name>
    <dbReference type="NCBI Taxonomy" id="2100421"/>
    <lineage>
        <taxon>Viruses</taxon>
        <taxon>Duplodnaviria</taxon>
        <taxon>Heunggongvirae</taxon>
        <taxon>Uroviricota</taxon>
        <taxon>Caudoviricetes</taxon>
        <taxon>Peduoviridae</taxon>
        <taxon>Maltschvirus</taxon>
        <taxon>Maltschvirus maltsch</taxon>
    </lineage>
</organism>
<name>A0A2H4JCL6_9CAUD</name>
<dbReference type="EMBL" id="MF417904">
    <property type="protein sequence ID" value="ASN70276.1"/>
    <property type="molecule type" value="Genomic_DNA"/>
</dbReference>
<feature type="coiled-coil region" evidence="1">
    <location>
        <begin position="67"/>
        <end position="94"/>
    </location>
</feature>
<reference evidence="2" key="1">
    <citation type="submission" date="2017-06" db="EMBL/GenBank/DDBJ databases">
        <title>Novel phages from South African skin metaviromes.</title>
        <authorList>
            <person name="van Zyl L.J."/>
            <person name="Abrahams Y."/>
            <person name="Stander E.A."/>
            <person name="Kirby B.M."/>
            <person name="Clavaud C."/>
            <person name="Farcet C."/>
            <person name="Breton L."/>
            <person name="Trindade M.I."/>
        </authorList>
    </citation>
    <scope>NUCLEOTIDE SEQUENCE</scope>
</reference>
<evidence type="ECO:0000313" key="2">
    <source>
        <dbReference type="EMBL" id="ASN70276.1"/>
    </source>
</evidence>
<sequence>MEPDKNVLKQYISIKREIEAEEARINKLQNEIDWMKPTEREVTDVVTKGKRGKKPLGICIIHGNGDYQDINKKRAELRERKAKKELHVVTLEKKVIDVETYIYSLEESDLRNILMYSCVDGLNWKEVAEAMGEGYTEEACKKKFSRFMKQITTK</sequence>
<proteinExistence type="predicted"/>
<protein>
    <recommendedName>
        <fullName evidence="3">Myb-like domain-containing protein</fullName>
    </recommendedName>
</protein>
<gene>
    <name evidence="2" type="ORF">10S9_22</name>
</gene>
<accession>A0A2H4JCL6</accession>
<keyword evidence="1" id="KW-0175">Coiled coil</keyword>